<gene>
    <name evidence="1" type="ORF">EJA06_016570</name>
</gene>
<protein>
    <submittedName>
        <fullName evidence="1">Inovirus Gp2 family protein</fullName>
    </submittedName>
</protein>
<proteinExistence type="predicted"/>
<evidence type="ECO:0000313" key="2">
    <source>
        <dbReference type="Proteomes" id="UP000282800"/>
    </source>
</evidence>
<reference evidence="1 2" key="1">
    <citation type="submission" date="2019-01" db="EMBL/GenBank/DDBJ databases">
        <title>High-quality draft genome of. Pseudomonas songnenensis str. L103, a full-fledged denitrifier isolated from 100 meters deep aquifer in a heavily nitrogen fertilized agricultural area.</title>
        <authorList>
            <person name="Liu M."/>
            <person name="Liu B."/>
        </authorList>
    </citation>
    <scope>NUCLEOTIDE SEQUENCE [LARGE SCALE GENOMIC DNA]</scope>
    <source>
        <strain evidence="1 2">L103</strain>
    </source>
</reference>
<accession>A0A482U388</accession>
<evidence type="ECO:0000313" key="1">
    <source>
        <dbReference type="EMBL" id="RYJ60905.1"/>
    </source>
</evidence>
<dbReference type="RefSeq" id="WP_126190083.1">
    <property type="nucleotide sequence ID" value="NZ_RWYU02000007.1"/>
</dbReference>
<dbReference type="EMBL" id="RWYU02000007">
    <property type="protein sequence ID" value="RYJ60905.1"/>
    <property type="molecule type" value="Genomic_DNA"/>
</dbReference>
<name>A0A482U388_9PSED</name>
<dbReference type="OrthoDB" id="8592743at2"/>
<dbReference type="AlphaFoldDB" id="A0A482U388"/>
<organism evidence="1 2">
    <name type="scientific">Pseudomonas songnenensis</name>
    <dbReference type="NCBI Taxonomy" id="1176259"/>
    <lineage>
        <taxon>Bacteria</taxon>
        <taxon>Pseudomonadati</taxon>
        <taxon>Pseudomonadota</taxon>
        <taxon>Gammaproteobacteria</taxon>
        <taxon>Pseudomonadales</taxon>
        <taxon>Pseudomonadaceae</taxon>
        <taxon>Pseudomonas</taxon>
    </lineage>
</organism>
<dbReference type="Proteomes" id="UP000282800">
    <property type="component" value="Unassembled WGS sequence"/>
</dbReference>
<sequence length="337" mass="39154">MNNRKHNTYLPQSDIALQIESLVQAIEHSNTPAFRITHKRSGNERVEETRLSRYFTNIRQMYDLFDDRLPYDYSEHLLAFREACHDIGLELAPDGPRCLSRGLSHPQSMNLLAERIRELTRQQWYRRRGGDRRELAKQQEREITAYTDAVLSRYSRTTVVRLDLYYRSEAQTRLRIEQVFDDLDALISKHSRHPAFEHLTGYICALEQGDRNDGRGYHIHAAYFFNGNVVCRDVWKAIEITELWEAITRGQGYAHSCNHDKEQYGDECGIGQIHRADQSIRPHTHKAMKYLVKDGQHLRLKPAGARCLRKGTLSRVRRGWHSTTEPVAGSSVGSSHR</sequence>
<comment type="caution">
    <text evidence="1">The sequence shown here is derived from an EMBL/GenBank/DDBJ whole genome shotgun (WGS) entry which is preliminary data.</text>
</comment>